<dbReference type="RefSeq" id="WP_170130396.1">
    <property type="nucleotide sequence ID" value="NZ_FMVW01000001.1"/>
</dbReference>
<evidence type="ECO:0000256" key="2">
    <source>
        <dbReference type="ARBA" id="ARBA00009399"/>
    </source>
</evidence>
<dbReference type="AlphaFoldDB" id="A0A1G5MGX9"/>
<dbReference type="Proteomes" id="UP000199347">
    <property type="component" value="Unassembled WGS sequence"/>
</dbReference>
<evidence type="ECO:0000256" key="6">
    <source>
        <dbReference type="SAM" id="Phobius"/>
    </source>
</evidence>
<accession>A0A1G5MGX9</accession>
<comment type="similarity">
    <text evidence="2">Belongs to the GtrA family.</text>
</comment>
<evidence type="ECO:0000256" key="4">
    <source>
        <dbReference type="ARBA" id="ARBA00022989"/>
    </source>
</evidence>
<dbReference type="STRING" id="1120955.SAMN03080610_00679"/>
<dbReference type="EMBL" id="FMVW01000001">
    <property type="protein sequence ID" value="SCZ24416.1"/>
    <property type="molecule type" value="Genomic_DNA"/>
</dbReference>
<dbReference type="GO" id="GO:0005886">
    <property type="term" value="C:plasma membrane"/>
    <property type="evidence" value="ECO:0007669"/>
    <property type="project" value="TreeGrafter"/>
</dbReference>
<keyword evidence="5 6" id="KW-0472">Membrane</keyword>
<feature type="transmembrane region" description="Helical" evidence="6">
    <location>
        <begin position="85"/>
        <end position="107"/>
    </location>
</feature>
<proteinExistence type="inferred from homology"/>
<keyword evidence="9" id="KW-1185">Reference proteome</keyword>
<evidence type="ECO:0000313" key="8">
    <source>
        <dbReference type="EMBL" id="SCZ24416.1"/>
    </source>
</evidence>
<reference evidence="8 9" key="1">
    <citation type="submission" date="2016-10" db="EMBL/GenBank/DDBJ databases">
        <authorList>
            <person name="de Groot N.N."/>
        </authorList>
    </citation>
    <scope>NUCLEOTIDE SEQUENCE [LARGE SCALE GENOMIC DNA]</scope>
    <source>
        <strain evidence="8 9">DSM 2698</strain>
    </source>
</reference>
<evidence type="ECO:0000259" key="7">
    <source>
        <dbReference type="Pfam" id="PF04138"/>
    </source>
</evidence>
<dbReference type="Pfam" id="PF04138">
    <property type="entry name" value="GtrA_DPMS_TM"/>
    <property type="match status" value="1"/>
</dbReference>
<comment type="subcellular location">
    <subcellularLocation>
        <location evidence="1">Membrane</location>
        <topology evidence="1">Multi-pass membrane protein</topology>
    </subcellularLocation>
</comment>
<dbReference type="InterPro" id="IPR051401">
    <property type="entry name" value="GtrA_CellWall_Glycosyl"/>
</dbReference>
<feature type="transmembrane region" description="Helical" evidence="6">
    <location>
        <begin position="56"/>
        <end position="73"/>
    </location>
</feature>
<name>A0A1G5MGX9_AFIMA</name>
<feature type="transmembrane region" description="Helical" evidence="6">
    <location>
        <begin position="21"/>
        <end position="44"/>
    </location>
</feature>
<organism evidence="8 9">
    <name type="scientific">Afifella marina DSM 2698</name>
    <dbReference type="NCBI Taxonomy" id="1120955"/>
    <lineage>
        <taxon>Bacteria</taxon>
        <taxon>Pseudomonadati</taxon>
        <taxon>Pseudomonadota</taxon>
        <taxon>Alphaproteobacteria</taxon>
        <taxon>Hyphomicrobiales</taxon>
        <taxon>Afifellaceae</taxon>
        <taxon>Afifella</taxon>
    </lineage>
</organism>
<evidence type="ECO:0000313" key="9">
    <source>
        <dbReference type="Proteomes" id="UP000199347"/>
    </source>
</evidence>
<dbReference type="PANTHER" id="PTHR38459:SF1">
    <property type="entry name" value="PROPHAGE BACTOPRENOL-LINKED GLUCOSE TRANSLOCASE HOMOLOG"/>
    <property type="match status" value="1"/>
</dbReference>
<keyword evidence="3 6" id="KW-0812">Transmembrane</keyword>
<feature type="transmembrane region" description="Helical" evidence="6">
    <location>
        <begin position="113"/>
        <end position="133"/>
    </location>
</feature>
<dbReference type="GO" id="GO:0000271">
    <property type="term" value="P:polysaccharide biosynthetic process"/>
    <property type="evidence" value="ECO:0007669"/>
    <property type="project" value="InterPro"/>
</dbReference>
<protein>
    <submittedName>
        <fullName evidence="8">Putative flippase GtrA (Transmembrane translocase of bactoprenol-linked glucose)</fullName>
    </submittedName>
</protein>
<evidence type="ECO:0000256" key="3">
    <source>
        <dbReference type="ARBA" id="ARBA00022692"/>
    </source>
</evidence>
<keyword evidence="4 6" id="KW-1133">Transmembrane helix</keyword>
<feature type="domain" description="GtrA/DPMS transmembrane" evidence="7">
    <location>
        <begin position="24"/>
        <end position="138"/>
    </location>
</feature>
<evidence type="ECO:0000256" key="5">
    <source>
        <dbReference type="ARBA" id="ARBA00023136"/>
    </source>
</evidence>
<gene>
    <name evidence="8" type="ORF">SAMN03080610_00679</name>
</gene>
<dbReference type="PANTHER" id="PTHR38459">
    <property type="entry name" value="PROPHAGE BACTOPRENOL-LINKED GLUCOSE TRANSLOCASE HOMOLOG"/>
    <property type="match status" value="1"/>
</dbReference>
<evidence type="ECO:0000256" key="1">
    <source>
        <dbReference type="ARBA" id="ARBA00004141"/>
    </source>
</evidence>
<sequence length="145" mass="16038">MKRLQPRLDALVARLPLTAVQYLKFGIVGGLATAFHSVLFVLFIEVFGAEPMLANTLAFACAVIVSYLGNYRWTFGATRRSWASFLKFAVVSLIGFALNSLAIFIIVEAMALSYLWVLPFMVGVVPIVVFALNRGWTFGETRRVG</sequence>
<dbReference type="InterPro" id="IPR007267">
    <property type="entry name" value="GtrA_DPMS_TM"/>
</dbReference>